<feature type="transmembrane region" description="Helical" evidence="5">
    <location>
        <begin position="39"/>
        <end position="59"/>
    </location>
</feature>
<evidence type="ECO:0000256" key="4">
    <source>
        <dbReference type="ARBA" id="ARBA00023136"/>
    </source>
</evidence>
<name>A0A9X7UYV6_9GAMM</name>
<dbReference type="Proteomes" id="UP000596074">
    <property type="component" value="Chromosome"/>
</dbReference>
<dbReference type="PANTHER" id="PTHR22911">
    <property type="entry name" value="ACYL-MALONYL CONDENSING ENZYME-RELATED"/>
    <property type="match status" value="1"/>
</dbReference>
<dbReference type="AlphaFoldDB" id="A0A9X7UYV6"/>
<evidence type="ECO:0000256" key="5">
    <source>
        <dbReference type="SAM" id="Phobius"/>
    </source>
</evidence>
<dbReference type="InterPro" id="IPR037185">
    <property type="entry name" value="EmrE-like"/>
</dbReference>
<protein>
    <submittedName>
        <fullName evidence="7">EamA family transporter</fullName>
    </submittedName>
</protein>
<dbReference type="InterPro" id="IPR000620">
    <property type="entry name" value="EamA_dom"/>
</dbReference>
<dbReference type="EMBL" id="CP046056">
    <property type="protein sequence ID" value="QQD24518.1"/>
    <property type="molecule type" value="Genomic_DNA"/>
</dbReference>
<feature type="transmembrane region" description="Helical" evidence="5">
    <location>
        <begin position="183"/>
        <end position="204"/>
    </location>
</feature>
<reference evidence="7 8" key="1">
    <citation type="submission" date="2019-11" db="EMBL/GenBank/DDBJ databases">
        <title>Venatorbacter sp. nov. a predator of Campylobacter and other Gram-negative bacteria.</title>
        <authorList>
            <person name="Saeedi A."/>
            <person name="Cummings N.J."/>
            <person name="Connerton I.F."/>
            <person name="Connerton P.L."/>
        </authorList>
    </citation>
    <scope>NUCLEOTIDE SEQUENCE [LARGE SCALE GENOMIC DNA]</scope>
    <source>
        <strain evidence="7">XL5</strain>
    </source>
</reference>
<feature type="domain" description="EamA" evidence="6">
    <location>
        <begin position="8"/>
        <end position="138"/>
    </location>
</feature>
<dbReference type="SUPFAM" id="SSF103481">
    <property type="entry name" value="Multidrug resistance efflux transporter EmrE"/>
    <property type="match status" value="2"/>
</dbReference>
<dbReference type="PANTHER" id="PTHR22911:SF6">
    <property type="entry name" value="SOLUTE CARRIER FAMILY 35 MEMBER G1"/>
    <property type="match status" value="1"/>
</dbReference>
<evidence type="ECO:0000256" key="3">
    <source>
        <dbReference type="ARBA" id="ARBA00022989"/>
    </source>
</evidence>
<dbReference type="Pfam" id="PF00892">
    <property type="entry name" value="EamA"/>
    <property type="match status" value="2"/>
</dbReference>
<evidence type="ECO:0000313" key="7">
    <source>
        <dbReference type="EMBL" id="QQD24518.1"/>
    </source>
</evidence>
<keyword evidence="8" id="KW-1185">Reference proteome</keyword>
<comment type="subcellular location">
    <subcellularLocation>
        <location evidence="1">Membrane</location>
        <topology evidence="1">Multi-pass membrane protein</topology>
    </subcellularLocation>
</comment>
<feature type="transmembrane region" description="Helical" evidence="5">
    <location>
        <begin position="151"/>
        <end position="171"/>
    </location>
</feature>
<feature type="transmembrane region" description="Helical" evidence="5">
    <location>
        <begin position="71"/>
        <end position="91"/>
    </location>
</feature>
<dbReference type="RefSeq" id="WP_228344574.1">
    <property type="nucleotide sequence ID" value="NZ_CP046056.1"/>
</dbReference>
<evidence type="ECO:0000256" key="2">
    <source>
        <dbReference type="ARBA" id="ARBA00022692"/>
    </source>
</evidence>
<feature type="transmembrane region" description="Helical" evidence="5">
    <location>
        <begin position="240"/>
        <end position="259"/>
    </location>
</feature>
<dbReference type="GO" id="GO:0016020">
    <property type="term" value="C:membrane"/>
    <property type="evidence" value="ECO:0007669"/>
    <property type="project" value="UniProtKB-SubCell"/>
</dbReference>
<accession>A0A9X7UYV6</accession>
<feature type="transmembrane region" description="Helical" evidence="5">
    <location>
        <begin position="265"/>
        <end position="282"/>
    </location>
</feature>
<feature type="domain" description="EamA" evidence="6">
    <location>
        <begin position="153"/>
        <end position="279"/>
    </location>
</feature>
<feature type="transmembrane region" description="Helical" evidence="5">
    <location>
        <begin position="122"/>
        <end position="139"/>
    </location>
</feature>
<organism evidence="7 8">
    <name type="scientific">Venatoribacter cucullus</name>
    <dbReference type="NCBI Taxonomy" id="2661630"/>
    <lineage>
        <taxon>Bacteria</taxon>
        <taxon>Pseudomonadati</taxon>
        <taxon>Pseudomonadota</taxon>
        <taxon>Gammaproteobacteria</taxon>
        <taxon>Oceanospirillales</taxon>
        <taxon>Oceanospirillaceae</taxon>
        <taxon>Venatoribacter</taxon>
    </lineage>
</organism>
<keyword evidence="2 5" id="KW-0812">Transmembrane</keyword>
<dbReference type="KEGG" id="vcw:GJQ55_08570"/>
<feature type="transmembrane region" description="Helical" evidence="5">
    <location>
        <begin position="97"/>
        <end position="115"/>
    </location>
</feature>
<keyword evidence="3 5" id="KW-1133">Transmembrane helix</keyword>
<evidence type="ECO:0000313" key="8">
    <source>
        <dbReference type="Proteomes" id="UP000596074"/>
    </source>
</evidence>
<feature type="transmembrane region" description="Helical" evidence="5">
    <location>
        <begin position="210"/>
        <end position="228"/>
    </location>
</feature>
<sequence>MTQQIRQGALFLLLGEALLAIMAAMVRHLSDDLSTGQIVFFRNIAGLIALFPLLLHTGLAQLKTQHFTGHLTRSLVGVSAMYCYFWALAHMPLTEAFLVKLSAPLFMPLLALWWLKEPAGRYSWLALLIGFGGVAVILLPQGSSEGAGWPLHAVLIGLLGAVLAAAAKVTIRSMSSTESSQRIVFYFGVISATVSLPAALLDWRPVPVEIWGWLALLGMIASAGQLALTKAYRMAPTGKIGVYVYSAVIYGALMGWWFWDEIPLWTTWAGAALIVAAGLVNLRGGKSKRKVVS</sequence>
<evidence type="ECO:0000259" key="6">
    <source>
        <dbReference type="Pfam" id="PF00892"/>
    </source>
</evidence>
<proteinExistence type="predicted"/>
<evidence type="ECO:0000256" key="1">
    <source>
        <dbReference type="ARBA" id="ARBA00004141"/>
    </source>
</evidence>
<gene>
    <name evidence="7" type="ORF">GJQ55_08570</name>
</gene>
<keyword evidence="4 5" id="KW-0472">Membrane</keyword>